<proteinExistence type="inferred from homology"/>
<dbReference type="AlphaFoldDB" id="A0A0H4VK24"/>
<reference evidence="4 5" key="1">
    <citation type="journal article" date="2015" name="Int. J. Syst. Evol. Microbiol.">
        <title>Erythrobacter atlanticus sp. nov., a bacterium from ocean sediment able to degrade polycyclic aromatic hydrocarbons.</title>
        <authorList>
            <person name="Zhuang L."/>
            <person name="Liu Y."/>
            <person name="Wang L."/>
            <person name="Wang W."/>
            <person name="Shao Z."/>
        </authorList>
    </citation>
    <scope>NUCLEOTIDE SEQUENCE [LARGE SCALE GENOMIC DNA]</scope>
    <source>
        <strain evidence="5">s21-N3</strain>
    </source>
</reference>
<dbReference type="RefSeq" id="WP_227819700.1">
    <property type="nucleotide sequence ID" value="NZ_CP011310.1"/>
</dbReference>
<sequence>MSRLIALILLVMLAPLLAAIWLSVVLSVGRPAMFRQRRSALHGQTFTILKFRSMTDERDARGELLPDDDRTTAIGRLLRRTRLDELPGLINVMRGEMNFVGPRPLLPETITDLGEAGARRGEVKPGLTGWAQVNGNTLLSLQQKVDLDLWYAANKNVALDARILLRTIWVMIGGERLSPASSPPAAR</sequence>
<keyword evidence="2" id="KW-0270">Exopolysaccharide synthesis</keyword>
<gene>
    <name evidence="4" type="ORF">CP97_06110</name>
</gene>
<dbReference type="PANTHER" id="PTHR30576:SF8">
    <property type="entry name" value="UNDECAPRENYL-PHOSPHATE GALACTOSE PHOSPHOTRANSFERASE"/>
    <property type="match status" value="1"/>
</dbReference>
<evidence type="ECO:0000259" key="3">
    <source>
        <dbReference type="Pfam" id="PF02397"/>
    </source>
</evidence>
<dbReference type="Proteomes" id="UP000059113">
    <property type="component" value="Chromosome"/>
</dbReference>
<comment type="similarity">
    <text evidence="1">Belongs to the bacterial sugar transferase family.</text>
</comment>
<dbReference type="InterPro" id="IPR003362">
    <property type="entry name" value="Bact_transf"/>
</dbReference>
<name>A0A0H4VK24_9SPHN</name>
<evidence type="ECO:0000256" key="2">
    <source>
        <dbReference type="ARBA" id="ARBA00023169"/>
    </source>
</evidence>
<protein>
    <recommendedName>
        <fullName evidence="3">Bacterial sugar transferase domain-containing protein</fullName>
    </recommendedName>
</protein>
<organism evidence="4 5">
    <name type="scientific">Aurantiacibacter atlanticus</name>
    <dbReference type="NCBI Taxonomy" id="1648404"/>
    <lineage>
        <taxon>Bacteria</taxon>
        <taxon>Pseudomonadati</taxon>
        <taxon>Pseudomonadota</taxon>
        <taxon>Alphaproteobacteria</taxon>
        <taxon>Sphingomonadales</taxon>
        <taxon>Erythrobacteraceae</taxon>
        <taxon>Aurantiacibacter</taxon>
    </lineage>
</organism>
<dbReference type="PANTHER" id="PTHR30576">
    <property type="entry name" value="COLANIC BIOSYNTHESIS UDP-GLUCOSE LIPID CARRIER TRANSFERASE"/>
    <property type="match status" value="1"/>
</dbReference>
<accession>A0A0H4VK24</accession>
<keyword evidence="5" id="KW-1185">Reference proteome</keyword>
<evidence type="ECO:0000313" key="5">
    <source>
        <dbReference type="Proteomes" id="UP000059113"/>
    </source>
</evidence>
<dbReference type="Pfam" id="PF02397">
    <property type="entry name" value="Bac_transf"/>
    <property type="match status" value="1"/>
</dbReference>
<reference evidence="5" key="2">
    <citation type="submission" date="2015-04" db="EMBL/GenBank/DDBJ databases">
        <title>The complete genome sequence of Erythrobacter sp. s21-N3.</title>
        <authorList>
            <person name="Zhuang L."/>
            <person name="Liu Y."/>
            <person name="Shao Z."/>
        </authorList>
    </citation>
    <scope>NUCLEOTIDE SEQUENCE [LARGE SCALE GENOMIC DNA]</scope>
    <source>
        <strain evidence="5">s21-N3</strain>
    </source>
</reference>
<evidence type="ECO:0000256" key="1">
    <source>
        <dbReference type="ARBA" id="ARBA00006464"/>
    </source>
</evidence>
<dbReference type="GO" id="GO:0000271">
    <property type="term" value="P:polysaccharide biosynthetic process"/>
    <property type="evidence" value="ECO:0007669"/>
    <property type="project" value="UniProtKB-KW"/>
</dbReference>
<feature type="domain" description="Bacterial sugar transferase" evidence="3">
    <location>
        <begin position="4"/>
        <end position="172"/>
    </location>
</feature>
<dbReference type="GO" id="GO:0016780">
    <property type="term" value="F:phosphotransferase activity, for other substituted phosphate groups"/>
    <property type="evidence" value="ECO:0007669"/>
    <property type="project" value="TreeGrafter"/>
</dbReference>
<evidence type="ECO:0000313" key="4">
    <source>
        <dbReference type="EMBL" id="AKQ43221.2"/>
    </source>
</evidence>
<dbReference type="KEGG" id="ery:CP97_06110"/>
<dbReference type="EMBL" id="CP011310">
    <property type="protein sequence ID" value="AKQ43221.2"/>
    <property type="molecule type" value="Genomic_DNA"/>
</dbReference>
<dbReference type="STRING" id="1648404.CP97_06110"/>